<evidence type="ECO:0000313" key="3">
    <source>
        <dbReference type="EMBL" id="CAB4902150.1"/>
    </source>
</evidence>
<dbReference type="EMBL" id="CAFBOP010000038">
    <property type="protein sequence ID" value="CAB4988120.1"/>
    <property type="molecule type" value="Genomic_DNA"/>
</dbReference>
<sequence length="125" mass="13045">MALSDDKNLALLSRPARISSLLFHTSVPQPKGEPSNVPVSIGPPEITTAGKSTDAAPINKAGIVLSQPPKRTTPSIGFARINSSVAIATILRQSIDVGRTSVSPIEIMGRCNGTPPASQTPFFTL</sequence>
<proteinExistence type="predicted"/>
<evidence type="ECO:0000256" key="1">
    <source>
        <dbReference type="SAM" id="MobiDB-lite"/>
    </source>
</evidence>
<reference evidence="3" key="1">
    <citation type="submission" date="2020-05" db="EMBL/GenBank/DDBJ databases">
        <authorList>
            <person name="Chiriac C."/>
            <person name="Salcher M."/>
            <person name="Ghai R."/>
            <person name="Kavagutti S V."/>
        </authorList>
    </citation>
    <scope>NUCLEOTIDE SEQUENCE</scope>
</reference>
<dbReference type="AlphaFoldDB" id="A0A6J7GC58"/>
<evidence type="ECO:0000313" key="5">
    <source>
        <dbReference type="EMBL" id="CAB5012667.1"/>
    </source>
</evidence>
<evidence type="ECO:0000313" key="2">
    <source>
        <dbReference type="EMBL" id="CAB4789094.1"/>
    </source>
</evidence>
<dbReference type="EMBL" id="CAFBMN010000018">
    <property type="protein sequence ID" value="CAB4902150.1"/>
    <property type="molecule type" value="Genomic_DNA"/>
</dbReference>
<organism evidence="3">
    <name type="scientific">freshwater metagenome</name>
    <dbReference type="NCBI Taxonomy" id="449393"/>
    <lineage>
        <taxon>unclassified sequences</taxon>
        <taxon>metagenomes</taxon>
        <taxon>ecological metagenomes</taxon>
    </lineage>
</organism>
<evidence type="ECO:0000313" key="4">
    <source>
        <dbReference type="EMBL" id="CAB4988120.1"/>
    </source>
</evidence>
<dbReference type="EMBL" id="CAFAAC010000050">
    <property type="protein sequence ID" value="CAB4789094.1"/>
    <property type="molecule type" value="Genomic_DNA"/>
</dbReference>
<name>A0A6J7GC58_9ZZZZ</name>
<dbReference type="EMBL" id="CAFBPP010000007">
    <property type="protein sequence ID" value="CAB5012667.1"/>
    <property type="molecule type" value="Genomic_DNA"/>
</dbReference>
<accession>A0A6J7GC58</accession>
<gene>
    <name evidence="2" type="ORF">UFOPK2967_00807</name>
    <name evidence="3" type="ORF">UFOPK3587_00543</name>
    <name evidence="4" type="ORF">UFOPK3984_00858</name>
    <name evidence="5" type="ORF">UFOPK4114_00349</name>
</gene>
<protein>
    <submittedName>
        <fullName evidence="3">Unannotated protein</fullName>
    </submittedName>
</protein>
<feature type="region of interest" description="Disordered" evidence="1">
    <location>
        <begin position="25"/>
        <end position="52"/>
    </location>
</feature>